<evidence type="ECO:0000313" key="2">
    <source>
        <dbReference type="Proteomes" id="UP000005064"/>
    </source>
</evidence>
<dbReference type="Proteomes" id="UP000005064">
    <property type="component" value="Unassembled WGS sequence"/>
</dbReference>
<proteinExistence type="predicted"/>
<dbReference type="EMBL" id="AHBW01000018">
    <property type="protein sequence ID" value="EHK86702.1"/>
    <property type="molecule type" value="Genomic_DNA"/>
</dbReference>
<name>H0JKE7_9NOCA</name>
<sequence length="159" mass="17137">MSYVHSCGRGSGTKAHNSARRVIPVDLGTDAGGAFGQGQAASGADPELGNEHRFFGLFESQWEECRIVEVVVLSHVQIGRGSDQGITTVGETALRAPEWTEREQVSLIVRTSHCPGRIDPVAQHLRRVFRAPALVQVAVGGGADTDLGFTEEFPRSDRK</sequence>
<accession>H0JKE7</accession>
<gene>
    <name evidence="1" type="ORF">AK37_00220</name>
</gene>
<reference evidence="1 2" key="1">
    <citation type="submission" date="2011-12" db="EMBL/GenBank/DDBJ databases">
        <authorList>
            <person name="Kriszt B."/>
            <person name="Tancsics A."/>
            <person name="Cserhati M."/>
            <person name="Toth A."/>
            <person name="Nagy I."/>
            <person name="Horvath B."/>
            <person name="Tamura T."/>
            <person name="Kukolya J."/>
            <person name="Szoboszlay S."/>
        </authorList>
    </citation>
    <scope>NUCLEOTIDE SEQUENCE [LARGE SCALE GENOMIC DNA]</scope>
    <source>
        <strain evidence="1 2">AK37</strain>
    </source>
</reference>
<organism evidence="1 2">
    <name type="scientific">Rhodococcus pyridinivorans AK37</name>
    <dbReference type="NCBI Taxonomy" id="1114960"/>
    <lineage>
        <taxon>Bacteria</taxon>
        <taxon>Bacillati</taxon>
        <taxon>Actinomycetota</taxon>
        <taxon>Actinomycetes</taxon>
        <taxon>Mycobacteriales</taxon>
        <taxon>Nocardiaceae</taxon>
        <taxon>Rhodococcus</taxon>
    </lineage>
</organism>
<protein>
    <submittedName>
        <fullName evidence="1">Uncharacterized protein</fullName>
    </submittedName>
</protein>
<comment type="caution">
    <text evidence="1">The sequence shown here is derived from an EMBL/GenBank/DDBJ whole genome shotgun (WGS) entry which is preliminary data.</text>
</comment>
<dbReference type="AlphaFoldDB" id="H0JKE7"/>
<evidence type="ECO:0000313" key="1">
    <source>
        <dbReference type="EMBL" id="EHK86702.1"/>
    </source>
</evidence>
<dbReference type="PATRIC" id="fig|1114960.4.peg.31"/>